<dbReference type="InterPro" id="IPR016160">
    <property type="entry name" value="Ald_DH_CS_CYS"/>
</dbReference>
<evidence type="ECO:0000313" key="7">
    <source>
        <dbReference type="EMBL" id="TWH75276.1"/>
    </source>
</evidence>
<dbReference type="GO" id="GO:0016620">
    <property type="term" value="F:oxidoreductase activity, acting on the aldehyde or oxo group of donors, NAD or NADP as acceptor"/>
    <property type="evidence" value="ECO:0007669"/>
    <property type="project" value="InterPro"/>
</dbReference>
<dbReference type="AlphaFoldDB" id="A0A562IWN0"/>
<keyword evidence="2 4" id="KW-0560">Oxidoreductase</keyword>
<dbReference type="InterPro" id="IPR029510">
    <property type="entry name" value="Ald_DH_CS_GLU"/>
</dbReference>
<evidence type="ECO:0000259" key="6">
    <source>
        <dbReference type="Pfam" id="PF00171"/>
    </source>
</evidence>
<dbReference type="Pfam" id="PF00171">
    <property type="entry name" value="Aldedh"/>
    <property type="match status" value="1"/>
</dbReference>
<keyword evidence="8" id="KW-1185">Reference proteome</keyword>
<dbReference type="Proteomes" id="UP000321490">
    <property type="component" value="Unassembled WGS sequence"/>
</dbReference>
<dbReference type="SUPFAM" id="SSF53720">
    <property type="entry name" value="ALDH-like"/>
    <property type="match status" value="1"/>
</dbReference>
<dbReference type="PROSITE" id="PS00687">
    <property type="entry name" value="ALDEHYDE_DEHYDR_GLU"/>
    <property type="match status" value="1"/>
</dbReference>
<protein>
    <submittedName>
        <fullName evidence="7">Acyl-CoA reductase-like NAD-dependent aldehyde dehydrogenase</fullName>
    </submittedName>
</protein>
<feature type="region of interest" description="Disordered" evidence="5">
    <location>
        <begin position="20"/>
        <end position="39"/>
    </location>
</feature>
<dbReference type="FunFam" id="3.40.605.10:FF:000026">
    <property type="entry name" value="Aldehyde dehydrogenase, putative"/>
    <property type="match status" value="1"/>
</dbReference>
<evidence type="ECO:0000256" key="1">
    <source>
        <dbReference type="ARBA" id="ARBA00009986"/>
    </source>
</evidence>
<dbReference type="RefSeq" id="WP_153359206.1">
    <property type="nucleotide sequence ID" value="NZ_JABGDC010000058.1"/>
</dbReference>
<dbReference type="InterPro" id="IPR016161">
    <property type="entry name" value="Ald_DH/histidinol_DH"/>
</dbReference>
<reference evidence="7 8" key="1">
    <citation type="submission" date="2019-07" db="EMBL/GenBank/DDBJ databases">
        <title>R&amp;d 2014.</title>
        <authorList>
            <person name="Klenk H.-P."/>
        </authorList>
    </citation>
    <scope>NUCLEOTIDE SEQUENCE [LARGE SCALE GENOMIC DNA]</scope>
    <source>
        <strain evidence="7 8">DSM 45764</strain>
    </source>
</reference>
<evidence type="ECO:0000313" key="8">
    <source>
        <dbReference type="Proteomes" id="UP000321490"/>
    </source>
</evidence>
<comment type="similarity">
    <text evidence="1 4">Belongs to the aldehyde dehydrogenase family.</text>
</comment>
<dbReference type="InterPro" id="IPR015590">
    <property type="entry name" value="Aldehyde_DH_dom"/>
</dbReference>
<evidence type="ECO:0000256" key="2">
    <source>
        <dbReference type="ARBA" id="ARBA00023002"/>
    </source>
</evidence>
<feature type="domain" description="Aldehyde dehydrogenase" evidence="6">
    <location>
        <begin position="27"/>
        <end position="491"/>
    </location>
</feature>
<dbReference type="InterPro" id="IPR016162">
    <property type="entry name" value="Ald_DH_N"/>
</dbReference>
<dbReference type="EMBL" id="VLKF01000001">
    <property type="protein sequence ID" value="TWH75276.1"/>
    <property type="molecule type" value="Genomic_DNA"/>
</dbReference>
<sequence>MSTDTLTQDHAEQVVLPPGKHYIDGQWSDGSGSERRDVVDPSTGRVVTTVPEGTVEDVDRAVAAARRAFDSGPWRTMSPRERGAVLQRAAALIMEHGEELARLESLDTGKPITFARMIDTNTTAEHFSYFAGLAGAIEGATRGIRGPGLAYTRREPLGVVAAITPFNFPMILSTSKIAPALAAGNTVVHKPAEDTPLTALRIAELLTEAGLPAGVLNVVTGHGAVAGDRLTRHPDVDRIAFTGSTKVGSAIAATAAANVTPVTMELGGKSANIVFDDADLDEAVQAAVSAFVFNTGQFCMGGTRLLVQRGVYEQVLAGVVGGATHVPVGDPLDEGTVVGPMAGERHLENVERFVALADGEGGRGRVVAGGQRIEKDGGFYMAPTVVADVAQDSRLVQEEIFGPVLTVQVFDTEEEAIALANGTPYGLAAGLHTKDVARAHRVAARLEAGLIWVNTYGILDVSLPFGGYKASGYGRENGPEALDEYLQTKSVYVAL</sequence>
<dbReference type="Gene3D" id="3.40.605.10">
    <property type="entry name" value="Aldehyde Dehydrogenase, Chain A, domain 1"/>
    <property type="match status" value="1"/>
</dbReference>
<organism evidence="7 8">
    <name type="scientific">Modestobacter roseus</name>
    <dbReference type="NCBI Taxonomy" id="1181884"/>
    <lineage>
        <taxon>Bacteria</taxon>
        <taxon>Bacillati</taxon>
        <taxon>Actinomycetota</taxon>
        <taxon>Actinomycetes</taxon>
        <taxon>Geodermatophilales</taxon>
        <taxon>Geodermatophilaceae</taxon>
        <taxon>Modestobacter</taxon>
    </lineage>
</organism>
<evidence type="ECO:0000256" key="5">
    <source>
        <dbReference type="SAM" id="MobiDB-lite"/>
    </source>
</evidence>
<dbReference type="PANTHER" id="PTHR11699">
    <property type="entry name" value="ALDEHYDE DEHYDROGENASE-RELATED"/>
    <property type="match status" value="1"/>
</dbReference>
<accession>A0A562IWN0</accession>
<comment type="caution">
    <text evidence="7">The sequence shown here is derived from an EMBL/GenBank/DDBJ whole genome shotgun (WGS) entry which is preliminary data.</text>
</comment>
<dbReference type="FunFam" id="3.40.309.10:FF:000012">
    <property type="entry name" value="Betaine aldehyde dehydrogenase"/>
    <property type="match status" value="1"/>
</dbReference>
<gene>
    <name evidence="7" type="ORF">JD78_03831</name>
</gene>
<evidence type="ECO:0000256" key="3">
    <source>
        <dbReference type="PROSITE-ProRule" id="PRU10007"/>
    </source>
</evidence>
<evidence type="ECO:0000256" key="4">
    <source>
        <dbReference type="RuleBase" id="RU003345"/>
    </source>
</evidence>
<dbReference type="InterPro" id="IPR016163">
    <property type="entry name" value="Ald_DH_C"/>
</dbReference>
<dbReference type="FunFam" id="3.40.605.10:FF:000007">
    <property type="entry name" value="NAD/NADP-dependent betaine aldehyde dehydrogenase"/>
    <property type="match status" value="1"/>
</dbReference>
<dbReference type="Gene3D" id="3.40.309.10">
    <property type="entry name" value="Aldehyde Dehydrogenase, Chain A, domain 2"/>
    <property type="match status" value="1"/>
</dbReference>
<proteinExistence type="inferred from homology"/>
<dbReference type="PROSITE" id="PS00070">
    <property type="entry name" value="ALDEHYDE_DEHYDR_CYS"/>
    <property type="match status" value="1"/>
</dbReference>
<dbReference type="OrthoDB" id="6882680at2"/>
<name>A0A562IWN0_9ACTN</name>
<feature type="active site" evidence="3">
    <location>
        <position position="265"/>
    </location>
</feature>